<comment type="subcellular location">
    <subcellularLocation>
        <location evidence="1">Cell membrane</location>
        <topology evidence="1">Multi-pass membrane protein</topology>
    </subcellularLocation>
</comment>
<feature type="transmembrane region" description="Helical" evidence="13">
    <location>
        <begin position="297"/>
        <end position="318"/>
    </location>
</feature>
<feature type="domain" description="Major facilitator superfamily (MFS) profile" evidence="14">
    <location>
        <begin position="15"/>
        <end position="450"/>
    </location>
</feature>
<dbReference type="Gene3D" id="1.20.1250.20">
    <property type="entry name" value="MFS general substrate transporter like domains"/>
    <property type="match status" value="2"/>
</dbReference>
<keyword evidence="8 13" id="KW-0472">Membrane</keyword>
<evidence type="ECO:0000256" key="12">
    <source>
        <dbReference type="RuleBase" id="RU003346"/>
    </source>
</evidence>
<evidence type="ECO:0000256" key="2">
    <source>
        <dbReference type="ARBA" id="ARBA00010992"/>
    </source>
</evidence>
<evidence type="ECO:0000256" key="4">
    <source>
        <dbReference type="ARBA" id="ARBA00022475"/>
    </source>
</evidence>
<gene>
    <name evidence="15" type="ORF">N5580_21730</name>
</gene>
<dbReference type="GO" id="GO:0005886">
    <property type="term" value="C:plasma membrane"/>
    <property type="evidence" value="ECO:0007669"/>
    <property type="project" value="UniProtKB-SubCell"/>
</dbReference>
<dbReference type="PANTHER" id="PTHR48020">
    <property type="entry name" value="PROTON MYO-INOSITOL COTRANSPORTER"/>
    <property type="match status" value="1"/>
</dbReference>
<keyword evidence="16" id="KW-1185">Reference proteome</keyword>
<evidence type="ECO:0000256" key="10">
    <source>
        <dbReference type="ARBA" id="ARBA00070440"/>
    </source>
</evidence>
<evidence type="ECO:0000256" key="11">
    <source>
        <dbReference type="ARBA" id="ARBA00076792"/>
    </source>
</evidence>
<geneLocation type="plasmid" evidence="15 16">
    <name>pGABEKP28_2</name>
</geneLocation>
<evidence type="ECO:0000256" key="6">
    <source>
        <dbReference type="ARBA" id="ARBA00022692"/>
    </source>
</evidence>
<evidence type="ECO:0000256" key="9">
    <source>
        <dbReference type="ARBA" id="ARBA00050593"/>
    </source>
</evidence>
<dbReference type="Pfam" id="PF00083">
    <property type="entry name" value="Sugar_tr"/>
    <property type="match status" value="1"/>
</dbReference>
<evidence type="ECO:0000256" key="8">
    <source>
        <dbReference type="ARBA" id="ARBA00023136"/>
    </source>
</evidence>
<evidence type="ECO:0000256" key="1">
    <source>
        <dbReference type="ARBA" id="ARBA00004651"/>
    </source>
</evidence>
<evidence type="ECO:0000256" key="3">
    <source>
        <dbReference type="ARBA" id="ARBA00022448"/>
    </source>
</evidence>
<feature type="transmembrane region" description="Helical" evidence="13">
    <location>
        <begin position="81"/>
        <end position="99"/>
    </location>
</feature>
<dbReference type="SUPFAM" id="SSF103473">
    <property type="entry name" value="MFS general substrate transporter"/>
    <property type="match status" value="1"/>
</dbReference>
<feature type="transmembrane region" description="Helical" evidence="13">
    <location>
        <begin position="421"/>
        <end position="443"/>
    </location>
</feature>
<dbReference type="Proteomes" id="UP001211544">
    <property type="component" value="Plasmid pGABEKP28_2"/>
</dbReference>
<comment type="catalytic activity">
    <reaction evidence="9">
        <text>D-xylose(in) + H(+)(in) = D-xylose(out) + H(+)(out)</text>
        <dbReference type="Rhea" id="RHEA:28959"/>
        <dbReference type="ChEBI" id="CHEBI:15378"/>
        <dbReference type="ChEBI" id="CHEBI:53455"/>
    </reaction>
    <physiologicalReaction direction="right-to-left" evidence="9">
        <dbReference type="Rhea" id="RHEA:28961"/>
    </physiologicalReaction>
</comment>
<keyword evidence="3 12" id="KW-0813">Transport</keyword>
<feature type="transmembrane region" description="Helical" evidence="13">
    <location>
        <begin position="105"/>
        <end position="127"/>
    </location>
</feature>
<dbReference type="InterPro" id="IPR005829">
    <property type="entry name" value="Sugar_transporter_CS"/>
</dbReference>
<dbReference type="InterPro" id="IPR050814">
    <property type="entry name" value="Myo-inositol_Transporter"/>
</dbReference>
<dbReference type="PANTHER" id="PTHR48020:SF12">
    <property type="entry name" value="PROTON MYO-INOSITOL COTRANSPORTER"/>
    <property type="match status" value="1"/>
</dbReference>
<keyword evidence="6 13" id="KW-0812">Transmembrane</keyword>
<keyword evidence="7 13" id="KW-1133">Transmembrane helix</keyword>
<keyword evidence="4" id="KW-1003">Cell membrane</keyword>
<feature type="transmembrane region" description="Helical" evidence="13">
    <location>
        <begin position="353"/>
        <end position="378"/>
    </location>
</feature>
<evidence type="ECO:0000256" key="13">
    <source>
        <dbReference type="SAM" id="Phobius"/>
    </source>
</evidence>
<organism evidence="15 16">
    <name type="scientific">Pantoea piersonii</name>
    <dbReference type="NCBI Taxonomy" id="2364647"/>
    <lineage>
        <taxon>Bacteria</taxon>
        <taxon>Pseudomonadati</taxon>
        <taxon>Pseudomonadota</taxon>
        <taxon>Gammaproteobacteria</taxon>
        <taxon>Enterobacterales</taxon>
        <taxon>Erwiniaceae</taxon>
        <taxon>Pantoea</taxon>
    </lineage>
</organism>
<protein>
    <recommendedName>
        <fullName evidence="10">D-xylose-proton symporter</fullName>
    </recommendedName>
    <alternativeName>
        <fullName evidence="11">D-xylose transporter</fullName>
    </alternativeName>
</protein>
<feature type="transmembrane region" description="Helical" evidence="13">
    <location>
        <begin position="390"/>
        <end position="409"/>
    </location>
</feature>
<feature type="transmembrane region" description="Helical" evidence="13">
    <location>
        <begin position="139"/>
        <end position="162"/>
    </location>
</feature>
<dbReference type="FunFam" id="1.20.1250.20:FF:000122">
    <property type="entry name" value="D-xylose transporter XylE"/>
    <property type="match status" value="1"/>
</dbReference>
<dbReference type="AlphaFoldDB" id="A0AAJ5QNW8"/>
<evidence type="ECO:0000259" key="14">
    <source>
        <dbReference type="PROSITE" id="PS50850"/>
    </source>
</evidence>
<dbReference type="NCBIfam" id="TIGR00879">
    <property type="entry name" value="SP"/>
    <property type="match status" value="1"/>
</dbReference>
<dbReference type="InterPro" id="IPR005828">
    <property type="entry name" value="MFS_sugar_transport-like"/>
</dbReference>
<evidence type="ECO:0000256" key="5">
    <source>
        <dbReference type="ARBA" id="ARBA00022597"/>
    </source>
</evidence>
<evidence type="ECO:0000256" key="7">
    <source>
        <dbReference type="ARBA" id="ARBA00022989"/>
    </source>
</evidence>
<accession>A0AAJ5QNW8</accession>
<dbReference type="InterPro" id="IPR036259">
    <property type="entry name" value="MFS_trans_sf"/>
</dbReference>
<dbReference type="InterPro" id="IPR003663">
    <property type="entry name" value="Sugar/inositol_transpt"/>
</dbReference>
<sequence length="488" mass="53269">MQNNRRCNARYVYSLCCIATLGGVMFGYSTGVISGTVDSIQAHFQLDPSQTGWVVSSIFVGCIIGSLAAGKLAEKLGRKPVLMLATIAFALSAVGSTFADSFTLFSAARIVAGLGIGLAGTVAPMYMGEIAPASIRGKASGIFNLSLVGSQTLVFLVNYLIGRGMSEAWLIDEGWRWMMGAQFVPVAMMLFCTLILPESPQWCINHQQGERALRVLEKIYPDLNKEEARQIISVRSESKNAGKGSGSLRYIWQMPVLRYALIVGCTIAVLQQLTGASIVMYYAPLILNTGEMAKDTLLFQTIFIGLLNAMGAFIAMNLYDRFGRLPVMKLGTVGAIIALLLLSWSMYTQQSGYLAIISALLFMMMFAISWGAGCWVLISEIFPPRIKSYAMGLAVSLMWIFNFLVTQFFPVLNEIPALQQAFHGAFSFWIFAAINLFCLIFLLRFVPETRGVALDDIEQLLASRMNPVSASSTVPMASTATNNMEGKS</sequence>
<comment type="similarity">
    <text evidence="2 12">Belongs to the major facilitator superfamily. Sugar transporter (TC 2.A.1.1) family.</text>
</comment>
<evidence type="ECO:0000313" key="15">
    <source>
        <dbReference type="EMBL" id="WBG93506.1"/>
    </source>
</evidence>
<dbReference type="PROSITE" id="PS50850">
    <property type="entry name" value="MFS"/>
    <property type="match status" value="1"/>
</dbReference>
<dbReference type="PROSITE" id="PS00216">
    <property type="entry name" value="SUGAR_TRANSPORT_1"/>
    <property type="match status" value="1"/>
</dbReference>
<feature type="transmembrane region" description="Helical" evidence="13">
    <location>
        <begin position="51"/>
        <end position="69"/>
    </location>
</feature>
<dbReference type="EMBL" id="CP104760">
    <property type="protein sequence ID" value="WBG93506.1"/>
    <property type="molecule type" value="Genomic_DNA"/>
</dbReference>
<feature type="transmembrane region" description="Helical" evidence="13">
    <location>
        <begin position="174"/>
        <end position="196"/>
    </location>
</feature>
<reference evidence="15 16" key="1">
    <citation type="journal article" date="2022" name="J Glob Antimicrob Resist">
        <title>First complete genome of a multidrug resistant strain of the novel human pathogen Kalamiella piersonii (GABEKP28) identified in human saliva.</title>
        <authorList>
            <person name="McDonagh F."/>
            <person name="Singh N.K."/>
            <person name="Venkateswaran K."/>
            <person name="Lonappan A.M."/>
            <person name="Hallahan B."/>
            <person name="Tuohy A."/>
            <person name="Burke L."/>
            <person name="Kovarova A."/>
            <person name="Miliotis G."/>
        </authorList>
    </citation>
    <scope>NUCLEOTIDE SEQUENCE [LARGE SCALE GENOMIC DNA]</scope>
    <source>
        <strain evidence="15 16">GABEKP28</strain>
    </source>
</reference>
<keyword evidence="5" id="KW-0762">Sugar transport</keyword>
<evidence type="ECO:0000313" key="16">
    <source>
        <dbReference type="Proteomes" id="UP001211544"/>
    </source>
</evidence>
<dbReference type="KEGG" id="kpie:N5580_21730"/>
<proteinExistence type="inferred from homology"/>
<dbReference type="GO" id="GO:0022857">
    <property type="term" value="F:transmembrane transporter activity"/>
    <property type="evidence" value="ECO:0007669"/>
    <property type="project" value="InterPro"/>
</dbReference>
<dbReference type="RefSeq" id="WP_126689477.1">
    <property type="nucleotide sequence ID" value="NZ_CP104760.1"/>
</dbReference>
<dbReference type="PRINTS" id="PR00171">
    <property type="entry name" value="SUGRTRNSPORT"/>
</dbReference>
<dbReference type="PROSITE" id="PS00217">
    <property type="entry name" value="SUGAR_TRANSPORT_2"/>
    <property type="match status" value="1"/>
</dbReference>
<keyword evidence="15" id="KW-0614">Plasmid</keyword>
<name>A0AAJ5QNW8_9GAMM</name>
<feature type="transmembrane region" description="Helical" evidence="13">
    <location>
        <begin position="12"/>
        <end position="31"/>
    </location>
</feature>
<dbReference type="InterPro" id="IPR020846">
    <property type="entry name" value="MFS_dom"/>
</dbReference>
<feature type="transmembrane region" description="Helical" evidence="13">
    <location>
        <begin position="259"/>
        <end position="285"/>
    </location>
</feature>
<feature type="transmembrane region" description="Helical" evidence="13">
    <location>
        <begin position="330"/>
        <end position="347"/>
    </location>
</feature>